<dbReference type="InterPro" id="IPR033248">
    <property type="entry name" value="Transketolase_C"/>
</dbReference>
<gene>
    <name evidence="5" type="ORF">SAMN05443638_12618</name>
</gene>
<evidence type="ECO:0000313" key="5">
    <source>
        <dbReference type="EMBL" id="SHF03372.1"/>
    </source>
</evidence>
<dbReference type="EMBL" id="FQVM01000026">
    <property type="protein sequence ID" value="SHF03372.1"/>
    <property type="molecule type" value="Genomic_DNA"/>
</dbReference>
<feature type="domain" description="Transketolase-like pyrimidine-binding" evidence="4">
    <location>
        <begin position="1"/>
        <end position="167"/>
    </location>
</feature>
<comment type="cofactor">
    <cofactor evidence="1">
        <name>thiamine diphosphate</name>
        <dbReference type="ChEBI" id="CHEBI:58937"/>
    </cofactor>
</comment>
<dbReference type="Gene3D" id="3.40.50.970">
    <property type="match status" value="1"/>
</dbReference>
<dbReference type="OrthoDB" id="8732661at2"/>
<dbReference type="CDD" id="cd07033">
    <property type="entry name" value="TPP_PYR_DXS_TK_like"/>
    <property type="match status" value="1"/>
</dbReference>
<dbReference type="RefSeq" id="WP_072897186.1">
    <property type="nucleotide sequence ID" value="NZ_FQVM01000026.1"/>
</dbReference>
<dbReference type="Pfam" id="PF02779">
    <property type="entry name" value="Transket_pyr"/>
    <property type="match status" value="1"/>
</dbReference>
<dbReference type="SMART" id="SM00861">
    <property type="entry name" value="Transket_pyr"/>
    <property type="match status" value="1"/>
</dbReference>
<dbReference type="STRING" id="1533.SAMN05443638_12618"/>
<evidence type="ECO:0000259" key="4">
    <source>
        <dbReference type="SMART" id="SM00861"/>
    </source>
</evidence>
<comment type="similarity">
    <text evidence="2">Belongs to the transketolase family.</text>
</comment>
<evidence type="ECO:0000256" key="2">
    <source>
        <dbReference type="ARBA" id="ARBA00007131"/>
    </source>
</evidence>
<reference evidence="5 6" key="1">
    <citation type="submission" date="2016-11" db="EMBL/GenBank/DDBJ databases">
        <authorList>
            <person name="Jaros S."/>
            <person name="Januszkiewicz K."/>
            <person name="Wedrychowicz H."/>
        </authorList>
    </citation>
    <scope>NUCLEOTIDE SEQUENCE [LARGE SCALE GENOMIC DNA]</scope>
    <source>
        <strain evidence="5 6">DSM 2631</strain>
    </source>
</reference>
<dbReference type="AlphaFoldDB" id="A0A1M4YCX2"/>
<dbReference type="InterPro" id="IPR029061">
    <property type="entry name" value="THDP-binding"/>
</dbReference>
<name>A0A1M4YCX2_9CLOT</name>
<dbReference type="FunFam" id="3.40.50.970:FF:000129">
    <property type="entry name" value="Transketolase"/>
    <property type="match status" value="1"/>
</dbReference>
<dbReference type="PANTHER" id="PTHR43825">
    <property type="entry name" value="PYRUVATE DEHYDROGENASE E1 COMPONENT"/>
    <property type="match status" value="1"/>
</dbReference>
<dbReference type="SUPFAM" id="SSF52518">
    <property type="entry name" value="Thiamin diphosphate-binding fold (THDP-binding)"/>
    <property type="match status" value="1"/>
</dbReference>
<keyword evidence="6" id="KW-1185">Reference proteome</keyword>
<dbReference type="SUPFAM" id="SSF52922">
    <property type="entry name" value="TK C-terminal domain-like"/>
    <property type="match status" value="1"/>
</dbReference>
<proteinExistence type="inferred from homology"/>
<accession>A0A1M4YCX2</accession>
<sequence length="308" mass="34117">MEMRKVLCETMENLMNKHDNIIFMDGDLAEANGTMPLRKVFPERAFDTGISEQNMASMAAGMSAYGMNPYICTFTAFSTRRICDQIAISMAYAKQNIKIIGTDAGIASELNGGTHMSFEDIGVLRSIPNVTIVDLADEVQLKEALIETVDHKGVLYLRMPRKEAPKIYDENYKFDLYKGDVIKEGTDVTIFCTGIMCKPSIDACEMLKNEGINAEVINIHTIKPIDKDIILNSLKKTKAAVTCENHNIIGGLYSAVSEVVARNYPVSVEPVGVDDHFGEVGSMKFLSKKYNMTAEDIVLACKKVIKTK</sequence>
<dbReference type="PANTHER" id="PTHR43825:SF1">
    <property type="entry name" value="TRANSKETOLASE-LIKE PYRIMIDINE-BINDING DOMAIN-CONTAINING PROTEIN"/>
    <property type="match status" value="1"/>
</dbReference>
<protein>
    <submittedName>
        <fullName evidence="5">Transketolase</fullName>
    </submittedName>
</protein>
<evidence type="ECO:0000313" key="6">
    <source>
        <dbReference type="Proteomes" id="UP000184035"/>
    </source>
</evidence>
<evidence type="ECO:0000256" key="1">
    <source>
        <dbReference type="ARBA" id="ARBA00001964"/>
    </source>
</evidence>
<evidence type="ECO:0000256" key="3">
    <source>
        <dbReference type="ARBA" id="ARBA00023052"/>
    </source>
</evidence>
<dbReference type="Proteomes" id="UP000184035">
    <property type="component" value="Unassembled WGS sequence"/>
</dbReference>
<dbReference type="Pfam" id="PF02780">
    <property type="entry name" value="Transketolase_C"/>
    <property type="match status" value="1"/>
</dbReference>
<dbReference type="InterPro" id="IPR009014">
    <property type="entry name" value="Transketo_C/PFOR_II"/>
</dbReference>
<keyword evidence="3" id="KW-0786">Thiamine pyrophosphate</keyword>
<dbReference type="Gene3D" id="3.40.50.920">
    <property type="match status" value="1"/>
</dbReference>
<dbReference type="InterPro" id="IPR005475">
    <property type="entry name" value="Transketolase-like_Pyr-bd"/>
</dbReference>
<organism evidence="5 6">
    <name type="scientific">Clostridium fallax</name>
    <dbReference type="NCBI Taxonomy" id="1533"/>
    <lineage>
        <taxon>Bacteria</taxon>
        <taxon>Bacillati</taxon>
        <taxon>Bacillota</taxon>
        <taxon>Clostridia</taxon>
        <taxon>Eubacteriales</taxon>
        <taxon>Clostridiaceae</taxon>
        <taxon>Clostridium</taxon>
    </lineage>
</organism>
<dbReference type="InterPro" id="IPR051157">
    <property type="entry name" value="PDH/Transketolase"/>
</dbReference>